<evidence type="ECO:0000259" key="8">
    <source>
        <dbReference type="Pfam" id="PF08170"/>
    </source>
</evidence>
<reference evidence="10" key="2">
    <citation type="submission" date="2025-08" db="UniProtKB">
        <authorList>
            <consortium name="RefSeq"/>
        </authorList>
    </citation>
    <scope>IDENTIFICATION</scope>
</reference>
<protein>
    <submittedName>
        <fullName evidence="10">Ribonucleases P/MRP protein subunit POP1 isoform X3</fullName>
    </submittedName>
</protein>
<feature type="region of interest" description="Disordered" evidence="6">
    <location>
        <begin position="45"/>
        <end position="105"/>
    </location>
</feature>
<dbReference type="Pfam" id="PF06978">
    <property type="entry name" value="POP1_N"/>
    <property type="match status" value="1"/>
</dbReference>
<dbReference type="RefSeq" id="XP_040936991.1">
    <property type="nucleotide sequence ID" value="XM_041081057.1"/>
</dbReference>
<dbReference type="PROSITE" id="PS00236">
    <property type="entry name" value="NEUROTR_ION_CHANNEL"/>
    <property type="match status" value="1"/>
</dbReference>
<proteinExistence type="predicted"/>
<dbReference type="Proteomes" id="UP000818029">
    <property type="component" value="Chromosome A11"/>
</dbReference>
<keyword evidence="5" id="KW-0539">Nucleus</keyword>
<name>A0ABM2Z2P0_GOSHI</name>
<dbReference type="GeneID" id="107922772"/>
<keyword evidence="9" id="KW-1185">Reference proteome</keyword>
<keyword evidence="4" id="KW-0472">Membrane</keyword>
<dbReference type="InterPro" id="IPR009723">
    <property type="entry name" value="Pop1_N"/>
</dbReference>
<evidence type="ECO:0000256" key="5">
    <source>
        <dbReference type="ARBA" id="ARBA00023242"/>
    </source>
</evidence>
<accession>A0ABM2Z2P0</accession>
<evidence type="ECO:0000256" key="3">
    <source>
        <dbReference type="ARBA" id="ARBA00022694"/>
    </source>
</evidence>
<dbReference type="Pfam" id="PF08170">
    <property type="entry name" value="POPLD"/>
    <property type="match status" value="1"/>
</dbReference>
<evidence type="ECO:0000256" key="1">
    <source>
        <dbReference type="ARBA" id="ARBA00004123"/>
    </source>
</evidence>
<dbReference type="InterPro" id="IPR039182">
    <property type="entry name" value="Pop1"/>
</dbReference>
<reference evidence="9" key="1">
    <citation type="journal article" date="2020" name="Nat. Genet.">
        <title>Genomic diversifications of five Gossypium allopolyploid species and their impact on cotton improvement.</title>
        <authorList>
            <person name="Chen Z.J."/>
            <person name="Sreedasyam A."/>
            <person name="Ando A."/>
            <person name="Song Q."/>
            <person name="De Santiago L.M."/>
            <person name="Hulse-Kemp A.M."/>
            <person name="Ding M."/>
            <person name="Ye W."/>
            <person name="Kirkbride R.C."/>
            <person name="Jenkins J."/>
            <person name="Plott C."/>
            <person name="Lovell J."/>
            <person name="Lin Y.M."/>
            <person name="Vaughn R."/>
            <person name="Liu B."/>
            <person name="Simpson S."/>
            <person name="Scheffler B.E."/>
            <person name="Wen L."/>
            <person name="Saski C.A."/>
            <person name="Grover C.E."/>
            <person name="Hu G."/>
            <person name="Conover J.L."/>
            <person name="Carlson J.W."/>
            <person name="Shu S."/>
            <person name="Boston L.B."/>
            <person name="Williams M."/>
            <person name="Peterson D.G."/>
            <person name="McGee K."/>
            <person name="Jones D.C."/>
            <person name="Wendel J.F."/>
            <person name="Stelly D.M."/>
            <person name="Grimwood J."/>
            <person name="Schmutz J."/>
        </authorList>
    </citation>
    <scope>NUCLEOTIDE SEQUENCE [LARGE SCALE GENOMIC DNA]</scope>
    <source>
        <strain evidence="9">cv. TM-1</strain>
    </source>
</reference>
<evidence type="ECO:0000259" key="7">
    <source>
        <dbReference type="Pfam" id="PF06978"/>
    </source>
</evidence>
<evidence type="ECO:0000256" key="4">
    <source>
        <dbReference type="ARBA" id="ARBA00023136"/>
    </source>
</evidence>
<keyword evidence="3" id="KW-0819">tRNA processing</keyword>
<dbReference type="InterPro" id="IPR018000">
    <property type="entry name" value="Neurotransmitter_ion_chnl_CS"/>
</dbReference>
<dbReference type="InterPro" id="IPR012590">
    <property type="entry name" value="POPLD_dom"/>
</dbReference>
<gene>
    <name evidence="10" type="primary">LOC107922772</name>
</gene>
<evidence type="ECO:0000256" key="6">
    <source>
        <dbReference type="SAM" id="MobiDB-lite"/>
    </source>
</evidence>
<comment type="subcellular location">
    <subcellularLocation>
        <location evidence="2">Membrane</location>
    </subcellularLocation>
    <subcellularLocation>
        <location evidence="1">Nucleus</location>
    </subcellularLocation>
</comment>
<feature type="region of interest" description="Disordered" evidence="6">
    <location>
        <begin position="421"/>
        <end position="452"/>
    </location>
</feature>
<dbReference type="PANTHER" id="PTHR22731">
    <property type="entry name" value="RIBONUCLEASES P/MRP PROTEIN SUBUNIT POP1"/>
    <property type="match status" value="1"/>
</dbReference>
<evidence type="ECO:0000313" key="9">
    <source>
        <dbReference type="Proteomes" id="UP000818029"/>
    </source>
</evidence>
<sequence>MAVEGSKKPQASASQPPRKINLQKFAESRAAELESLHSTVSARLNNDFRSRRNKRRRTTAFDNEASKKRNRKRQRLIKVDKSNVSGLETEQKKNESPLPRRLRRRLELKNNPQSGFVTSGDGTKRLRTHVWHAKRFTMAKRWGFYLPLGLHGRGGGSRAVLRWFKQGVLLHDASYNIAVQLEGPEDYLVATLEMVLVPFTSVKSEGVSDSVLSGATYGTAMLHHVGAPLSQPIAPVTYMWRPHQGSKKDDNNNCLDVVGTKEQCRTNYGSCFRQLWVWIHASAFNEGYDALKCACQKLMIERGITINCFSHEGQLARLELIGSKAFQLLQKTVHPVSCIVENSWRLQKCSFQRDRDDFQNKNSFTLEDEECSPSCAILSFTVKDPRLLPTKETKDFHEPDSIIDMQEVGASDHISLTGNLDKNKKVASPSCPKPEGIETLSGGRNLWDSSSRIDPPEEENELCMEKHQQRMGFFCLDEPKPGPPKTSNKVQCSCSCPILLLKNNNKKGSPMGWSIVVPISWARVFWNFLVSKGAHVIGLREKHWIACEIGLPYFPSDFPDCNSYLTLNEIEAAASRKNAEQHPPAVRPFRIPIPSPWNVVHTAFDKLSRRVKEAQVSSGENIVRKYSMSNSSCERSDVTSLRYRDSFGGIVARTSSLLTEFLNGIQGFIFMHTRRVFLKTELLYVLHVSLIYQCGLAGSIEGRLEMPNSAVGSYFKEQPSGKWELNVPDDPASREYHRWPVGFVTTGFVRGSKKPTAEAFCEAVLLASLREEQWKEMTVNRRRKEIYVLVRNLRSSAYRVALATIILEEEEEDVRFL</sequence>
<organism evidence="9 10">
    <name type="scientific">Gossypium hirsutum</name>
    <name type="common">Upland cotton</name>
    <name type="synonym">Gossypium mexicanum</name>
    <dbReference type="NCBI Taxonomy" id="3635"/>
    <lineage>
        <taxon>Eukaryota</taxon>
        <taxon>Viridiplantae</taxon>
        <taxon>Streptophyta</taxon>
        <taxon>Embryophyta</taxon>
        <taxon>Tracheophyta</taxon>
        <taxon>Spermatophyta</taxon>
        <taxon>Magnoliopsida</taxon>
        <taxon>eudicotyledons</taxon>
        <taxon>Gunneridae</taxon>
        <taxon>Pentapetalae</taxon>
        <taxon>rosids</taxon>
        <taxon>malvids</taxon>
        <taxon>Malvales</taxon>
        <taxon>Malvaceae</taxon>
        <taxon>Malvoideae</taxon>
        <taxon>Gossypium</taxon>
    </lineage>
</organism>
<feature type="domain" description="POPLD" evidence="8">
    <location>
        <begin position="512"/>
        <end position="588"/>
    </location>
</feature>
<dbReference type="PANTHER" id="PTHR22731:SF3">
    <property type="entry name" value="RIBONUCLEASES P_MRP PROTEIN SUBUNIT POP1"/>
    <property type="match status" value="1"/>
</dbReference>
<feature type="domain" description="Pop1 N-terminal" evidence="7">
    <location>
        <begin position="39"/>
        <end position="183"/>
    </location>
</feature>
<evidence type="ECO:0000313" key="10">
    <source>
        <dbReference type="RefSeq" id="XP_040936991.1"/>
    </source>
</evidence>
<evidence type="ECO:0000256" key="2">
    <source>
        <dbReference type="ARBA" id="ARBA00004370"/>
    </source>
</evidence>
<feature type="region of interest" description="Disordered" evidence="6">
    <location>
        <begin position="1"/>
        <end position="20"/>
    </location>
</feature>